<feature type="region of interest" description="Disordered" evidence="1">
    <location>
        <begin position="394"/>
        <end position="416"/>
    </location>
</feature>
<gene>
    <name evidence="2" type="ORF">SLNWT_3427</name>
</gene>
<proteinExistence type="predicted"/>
<dbReference type="Proteomes" id="UP000031523">
    <property type="component" value="Chromosome"/>
</dbReference>
<evidence type="ECO:0000313" key="3">
    <source>
        <dbReference type="Proteomes" id="UP000031523"/>
    </source>
</evidence>
<dbReference type="Gene3D" id="3.40.50.12580">
    <property type="match status" value="1"/>
</dbReference>
<accession>A0A0B5EMR6</accession>
<sequence>MNRSHSTAEEGSPGGRQWLTLPGQKRVLAIVHSLTYLKRMRDVLALFEGDFRVQVLFTAPPHVFGGEVPYALRELGSAVVPWEEATRERFDLALAAGPRGVSEVDAPLVALSHGAGYVKRISGLGPEEDGIPGLRRKDVMPDGATLPAALTIPHTEELRGLARSCPEALPITRVVGDPVCDRVTASLPHRAAYREALGLRADEKLVLFLSTWGPHSAFAKAETLLPRLATELPKDRFRTAVLLHPNVFAWHGRYQVSAWLAACVRRGIAVLPPEAEWRSLLVASDHILGDHGSLSVYATLTNAPILLASSPEGEINPDSPAATLAATAPALTGSTPLPEQLAYAASQYRREEYAAIAARLTSCPGEFARRMRRVLYLALGLGQPAHEPATARLPLPVRPPEWSGPGASGAAWEVSA</sequence>
<dbReference type="InterPro" id="IPR043148">
    <property type="entry name" value="TagF_C"/>
</dbReference>
<name>A0A0B5EMR6_STRA4</name>
<reference evidence="2 3" key="1">
    <citation type="submission" date="2015-01" db="EMBL/GenBank/DDBJ databases">
        <title>Enhanced salinomycin production by adjusting the supply of polyketide extender units in Streptomyce albus DSM 41398.</title>
        <authorList>
            <person name="Lu C."/>
        </authorList>
    </citation>
    <scope>NUCLEOTIDE SEQUENCE [LARGE SCALE GENOMIC DNA]</scope>
    <source>
        <strain evidence="3">ATCC 21838 / DSM 41398 / FERM P-419 / JCM 4703 / NBRC 107858</strain>
    </source>
</reference>
<keyword evidence="3" id="KW-1185">Reference proteome</keyword>
<evidence type="ECO:0000256" key="1">
    <source>
        <dbReference type="SAM" id="MobiDB-lite"/>
    </source>
</evidence>
<dbReference type="KEGG" id="sals:SLNWT_3427"/>
<evidence type="ECO:0000313" key="2">
    <source>
        <dbReference type="EMBL" id="AJE83803.1"/>
    </source>
</evidence>
<dbReference type="EMBL" id="CP010519">
    <property type="protein sequence ID" value="AJE83803.1"/>
    <property type="molecule type" value="Genomic_DNA"/>
</dbReference>
<dbReference type="AlphaFoldDB" id="A0A0B5EMR6"/>
<organism evidence="2 3">
    <name type="scientific">Streptomyces albus (strain ATCC 21838 / DSM 41398 / FERM P-419 / JCM 4703 / NBRC 107858)</name>
    <dbReference type="NCBI Taxonomy" id="1081613"/>
    <lineage>
        <taxon>Bacteria</taxon>
        <taxon>Bacillati</taxon>
        <taxon>Actinomycetota</taxon>
        <taxon>Actinomycetes</taxon>
        <taxon>Kitasatosporales</taxon>
        <taxon>Streptomycetaceae</taxon>
        <taxon>Streptomyces</taxon>
    </lineage>
</organism>
<protein>
    <submittedName>
        <fullName evidence="2">Uncharacterized protein</fullName>
    </submittedName>
</protein>
<dbReference type="SUPFAM" id="SSF53756">
    <property type="entry name" value="UDP-Glycosyltransferase/glycogen phosphorylase"/>
    <property type="match status" value="1"/>
</dbReference>